<keyword evidence="1" id="KW-0472">Membrane</keyword>
<feature type="transmembrane region" description="Helical" evidence="1">
    <location>
        <begin position="41"/>
        <end position="62"/>
    </location>
</feature>
<evidence type="ECO:0000313" key="3">
    <source>
        <dbReference type="Proteomes" id="UP000886787"/>
    </source>
</evidence>
<proteinExistence type="predicted"/>
<reference evidence="2" key="2">
    <citation type="journal article" date="2021" name="PeerJ">
        <title>Extensive microbial diversity within the chicken gut microbiome revealed by metagenomics and culture.</title>
        <authorList>
            <person name="Gilroy R."/>
            <person name="Ravi A."/>
            <person name="Getino M."/>
            <person name="Pursley I."/>
            <person name="Horton D.L."/>
            <person name="Alikhan N.F."/>
            <person name="Baker D."/>
            <person name="Gharbi K."/>
            <person name="Hall N."/>
            <person name="Watson M."/>
            <person name="Adriaenssens E.M."/>
            <person name="Foster-Nyarko E."/>
            <person name="Jarju S."/>
            <person name="Secka A."/>
            <person name="Antonio M."/>
            <person name="Oren A."/>
            <person name="Chaudhuri R.R."/>
            <person name="La Ragione R."/>
            <person name="Hildebrand F."/>
            <person name="Pallen M.J."/>
        </authorList>
    </citation>
    <scope>NUCLEOTIDE SEQUENCE</scope>
    <source>
        <strain evidence="2">ChiSjej1B19-3389</strain>
    </source>
</reference>
<feature type="transmembrane region" description="Helical" evidence="1">
    <location>
        <begin position="74"/>
        <end position="92"/>
    </location>
</feature>
<dbReference type="Proteomes" id="UP000886787">
    <property type="component" value="Unassembled WGS sequence"/>
</dbReference>
<evidence type="ECO:0008006" key="4">
    <source>
        <dbReference type="Google" id="ProtNLM"/>
    </source>
</evidence>
<evidence type="ECO:0000313" key="2">
    <source>
        <dbReference type="EMBL" id="HIQ80346.1"/>
    </source>
</evidence>
<protein>
    <recommendedName>
        <fullName evidence="4">YcxB family protein</fullName>
    </recommendedName>
</protein>
<gene>
    <name evidence="2" type="ORF">IAD32_03585</name>
</gene>
<name>A0A9D1CU38_9FIRM</name>
<organism evidence="2 3">
    <name type="scientific">Candidatus Scatavimonas merdigallinarum</name>
    <dbReference type="NCBI Taxonomy" id="2840914"/>
    <lineage>
        <taxon>Bacteria</taxon>
        <taxon>Bacillati</taxon>
        <taxon>Bacillota</taxon>
        <taxon>Clostridia</taxon>
        <taxon>Eubacteriales</taxon>
        <taxon>Oscillospiraceae</taxon>
        <taxon>Oscillospiraceae incertae sedis</taxon>
        <taxon>Candidatus Scatavimonas</taxon>
    </lineage>
</organism>
<sequence length="195" mass="22582">MYIEDRGNPFVKIEGQVIKEETCVLANQVIQKSTGKNRLRLLVTAIAVVLLVAALIRLTQLVADGGFFMIAEQLTAVLFFFLVFMLFAFTSVREEESTIKKGYVTNHFVKQKYTLSFYKEFFLFESQAEKIKLSRTDIKKCIESQSLFILLSKPGQMYIVDKAFCKEQQTAALHAYFKNTYVRGFIEEKPWNKRK</sequence>
<reference evidence="2" key="1">
    <citation type="submission" date="2020-10" db="EMBL/GenBank/DDBJ databases">
        <authorList>
            <person name="Gilroy R."/>
        </authorList>
    </citation>
    <scope>NUCLEOTIDE SEQUENCE</scope>
    <source>
        <strain evidence="2">ChiSjej1B19-3389</strain>
    </source>
</reference>
<accession>A0A9D1CU38</accession>
<dbReference type="EMBL" id="DVFW01000021">
    <property type="protein sequence ID" value="HIQ80346.1"/>
    <property type="molecule type" value="Genomic_DNA"/>
</dbReference>
<evidence type="ECO:0000256" key="1">
    <source>
        <dbReference type="SAM" id="Phobius"/>
    </source>
</evidence>
<keyword evidence="1" id="KW-1133">Transmembrane helix</keyword>
<comment type="caution">
    <text evidence="2">The sequence shown here is derived from an EMBL/GenBank/DDBJ whole genome shotgun (WGS) entry which is preliminary data.</text>
</comment>
<keyword evidence="1" id="KW-0812">Transmembrane</keyword>
<dbReference type="AlphaFoldDB" id="A0A9D1CU38"/>